<evidence type="ECO:0000256" key="1">
    <source>
        <dbReference type="SAM" id="MobiDB-lite"/>
    </source>
</evidence>
<dbReference type="InterPro" id="IPR042099">
    <property type="entry name" value="ANL_N_sf"/>
</dbReference>
<evidence type="ECO:0000313" key="3">
    <source>
        <dbReference type="Proteomes" id="UP000515947"/>
    </source>
</evidence>
<name>A0A7G9RBA8_9ACTN</name>
<keyword evidence="3" id="KW-1185">Reference proteome</keyword>
<dbReference type="RefSeq" id="WP_187578725.1">
    <property type="nucleotide sequence ID" value="NZ_CP060713.1"/>
</dbReference>
<accession>A0A7G9RBA8</accession>
<dbReference type="KEGG" id="nmes:H9L09_21075"/>
<feature type="region of interest" description="Disordered" evidence="1">
    <location>
        <begin position="310"/>
        <end position="359"/>
    </location>
</feature>
<dbReference type="Gene3D" id="3.40.50.12780">
    <property type="entry name" value="N-terminal domain of ligase-like"/>
    <property type="match status" value="1"/>
</dbReference>
<sequence length="359" mass="37081">MRPSPDRPVDLAAAPDPVAAFRDAEDTGRPVLLRTAGSSAAPRGVVRSTGSWTRSFAHVSALAAIDAGSRVLVPGPSTSSMNLFARVHAAYVGARIVELPTQASHAVLTPSGLDALLDGPVPEGLAAVVAGDRLSPALHRRATGRGLVVHHYYGAAELSFVAWGAHAEDLAPFPEVEVEIRDGEVWVRSPYLCEGYGAVDGVRPGAGPGPWRRSPDGFASVGDRGHLEDGRLRLGGRPGTLTTGGATVQVGDVEAVLRPLAHGDVLVVGAPTNGWARCRPRCSPTPPTSSGCCRPAATCSTRRPGRGCGSGCPGCRPPPPARPTGSGSRTWWPPAPPTYGGWPHLAPPRSDVPTSVGTP</sequence>
<dbReference type="AlphaFoldDB" id="A0A7G9RBA8"/>
<dbReference type="Proteomes" id="UP000515947">
    <property type="component" value="Chromosome"/>
</dbReference>
<proteinExistence type="predicted"/>
<dbReference type="EMBL" id="CP060713">
    <property type="protein sequence ID" value="QNN52883.1"/>
    <property type="molecule type" value="Genomic_DNA"/>
</dbReference>
<protein>
    <submittedName>
        <fullName evidence="2">AMP-binding protein</fullName>
    </submittedName>
</protein>
<dbReference type="SUPFAM" id="SSF56801">
    <property type="entry name" value="Acetyl-CoA synthetase-like"/>
    <property type="match status" value="1"/>
</dbReference>
<organism evidence="2 3">
    <name type="scientific">Nocardioides mesophilus</name>
    <dbReference type="NCBI Taxonomy" id="433659"/>
    <lineage>
        <taxon>Bacteria</taxon>
        <taxon>Bacillati</taxon>
        <taxon>Actinomycetota</taxon>
        <taxon>Actinomycetes</taxon>
        <taxon>Propionibacteriales</taxon>
        <taxon>Nocardioidaceae</taxon>
        <taxon>Nocardioides</taxon>
    </lineage>
</organism>
<evidence type="ECO:0000313" key="2">
    <source>
        <dbReference type="EMBL" id="QNN52883.1"/>
    </source>
</evidence>
<reference evidence="2 3" key="1">
    <citation type="submission" date="2020-08" db="EMBL/GenBank/DDBJ databases">
        <title>Genome sequence of Nocardioides mesophilus KACC 16243T.</title>
        <authorList>
            <person name="Hyun D.-W."/>
            <person name="Bae J.-W."/>
        </authorList>
    </citation>
    <scope>NUCLEOTIDE SEQUENCE [LARGE SCALE GENOMIC DNA]</scope>
    <source>
        <strain evidence="2 3">KACC 16243</strain>
    </source>
</reference>
<gene>
    <name evidence="2" type="ORF">H9L09_21075</name>
</gene>